<feature type="coiled-coil region" evidence="5">
    <location>
        <begin position="60"/>
        <end position="105"/>
    </location>
</feature>
<organism evidence="7 8">
    <name type="scientific">Candidatus Roizmanbacteria bacterium RIFCSPHIGHO2_02_FULL_43_11</name>
    <dbReference type="NCBI Taxonomy" id="1802043"/>
    <lineage>
        <taxon>Bacteria</taxon>
        <taxon>Candidatus Roizmaniibacteriota</taxon>
    </lineage>
</organism>
<dbReference type="Pfam" id="PF02646">
    <property type="entry name" value="RmuC"/>
    <property type="match status" value="1"/>
</dbReference>
<accession>A0A1F7HFB8</accession>
<evidence type="ECO:0000256" key="6">
    <source>
        <dbReference type="SAM" id="Phobius"/>
    </source>
</evidence>
<keyword evidence="6" id="KW-1133">Transmembrane helix</keyword>
<dbReference type="InterPro" id="IPR003798">
    <property type="entry name" value="DNA_recombination_RmuC"/>
</dbReference>
<evidence type="ECO:0000256" key="2">
    <source>
        <dbReference type="ARBA" id="ARBA00009840"/>
    </source>
</evidence>
<dbReference type="EMBL" id="MFZT01000037">
    <property type="protein sequence ID" value="OGK29928.1"/>
    <property type="molecule type" value="Genomic_DNA"/>
</dbReference>
<dbReference type="Proteomes" id="UP000178098">
    <property type="component" value="Unassembled WGS sequence"/>
</dbReference>
<dbReference type="GO" id="GO:0006310">
    <property type="term" value="P:DNA recombination"/>
    <property type="evidence" value="ECO:0007669"/>
    <property type="project" value="UniProtKB-KW"/>
</dbReference>
<sequence length="360" mass="41840">MSPDILIGVLIGASLAVSTLLFIQKRKHDERSMQDLEQKLTEIFPKVLQHANEQLISMAHQKLGAEKQEIKTDLENKRRQIEKLVESVQRDLRDTDKTAQSIRQQIKDHEKITKELSVTTEGLRKVLTNNQLRGQFGEQVAEDLLKMVGFVKGVDFEYNKAQSNATRPDFSIFLPDKTRINVDVKFPYANLQKATETDDSAQKEQHLKAFAQDVKQKIAQVTSRDYINPDERTVDFVILFVPNEMIFSYIYDKMNEIWTDGMTKKVILAGPFSFTAILRMVRQAYDNFRYQKDIHQIVAHIKEFERQFDMYSEEFVKLGSQLRTVQTTYEKVDSTRTRQLSKVVERIRIDSETTPTPLLE</sequence>
<reference evidence="7 8" key="1">
    <citation type="journal article" date="2016" name="Nat. Commun.">
        <title>Thousands of microbial genomes shed light on interconnected biogeochemical processes in an aquifer system.</title>
        <authorList>
            <person name="Anantharaman K."/>
            <person name="Brown C.T."/>
            <person name="Hug L.A."/>
            <person name="Sharon I."/>
            <person name="Castelle C.J."/>
            <person name="Probst A.J."/>
            <person name="Thomas B.C."/>
            <person name="Singh A."/>
            <person name="Wilkins M.J."/>
            <person name="Karaoz U."/>
            <person name="Brodie E.L."/>
            <person name="Williams K.H."/>
            <person name="Hubbard S.S."/>
            <person name="Banfield J.F."/>
        </authorList>
    </citation>
    <scope>NUCLEOTIDE SEQUENCE [LARGE SCALE GENOMIC DNA]</scope>
</reference>
<feature type="transmembrane region" description="Helical" evidence="6">
    <location>
        <begin position="6"/>
        <end position="23"/>
    </location>
</feature>
<name>A0A1F7HFB8_9BACT</name>
<keyword evidence="6" id="KW-0812">Transmembrane</keyword>
<comment type="similarity">
    <text evidence="2">Belongs to the RmuC family.</text>
</comment>
<evidence type="ECO:0000256" key="1">
    <source>
        <dbReference type="ARBA" id="ARBA00003416"/>
    </source>
</evidence>
<keyword evidence="4" id="KW-0233">DNA recombination</keyword>
<keyword evidence="6" id="KW-0472">Membrane</keyword>
<evidence type="ECO:0008006" key="9">
    <source>
        <dbReference type="Google" id="ProtNLM"/>
    </source>
</evidence>
<comment type="function">
    <text evidence="1">Involved in DNA recombination.</text>
</comment>
<evidence type="ECO:0000256" key="5">
    <source>
        <dbReference type="SAM" id="Coils"/>
    </source>
</evidence>
<evidence type="ECO:0000256" key="4">
    <source>
        <dbReference type="ARBA" id="ARBA00023172"/>
    </source>
</evidence>
<protein>
    <recommendedName>
        <fullName evidence="9">Recombinase RmuC</fullName>
    </recommendedName>
</protein>
<evidence type="ECO:0000313" key="7">
    <source>
        <dbReference type="EMBL" id="OGK29928.1"/>
    </source>
</evidence>
<dbReference type="PANTHER" id="PTHR30563:SF0">
    <property type="entry name" value="DNA RECOMBINATION PROTEIN RMUC"/>
    <property type="match status" value="1"/>
</dbReference>
<evidence type="ECO:0000313" key="8">
    <source>
        <dbReference type="Proteomes" id="UP000178098"/>
    </source>
</evidence>
<comment type="caution">
    <text evidence="7">The sequence shown here is derived from an EMBL/GenBank/DDBJ whole genome shotgun (WGS) entry which is preliminary data.</text>
</comment>
<evidence type="ECO:0000256" key="3">
    <source>
        <dbReference type="ARBA" id="ARBA00023054"/>
    </source>
</evidence>
<dbReference type="PANTHER" id="PTHR30563">
    <property type="entry name" value="DNA RECOMBINATION PROTEIN RMUC"/>
    <property type="match status" value="1"/>
</dbReference>
<proteinExistence type="inferred from homology"/>
<keyword evidence="3 5" id="KW-0175">Coiled coil</keyword>
<dbReference type="AlphaFoldDB" id="A0A1F7HFB8"/>
<gene>
    <name evidence="7" type="ORF">A3D08_01770</name>
</gene>